<dbReference type="Proteomes" id="UP000646523">
    <property type="component" value="Unassembled WGS sequence"/>
</dbReference>
<protein>
    <submittedName>
        <fullName evidence="3">Uncharacterized protein</fullName>
    </submittedName>
</protein>
<reference evidence="3" key="1">
    <citation type="journal article" date="2014" name="Int. J. Syst. Evol. Microbiol.">
        <title>Complete genome sequence of Corynebacterium casei LMG S-19264T (=DSM 44701T), isolated from a smear-ripened cheese.</title>
        <authorList>
            <consortium name="US DOE Joint Genome Institute (JGI-PGF)"/>
            <person name="Walter F."/>
            <person name="Albersmeier A."/>
            <person name="Kalinowski J."/>
            <person name="Ruckert C."/>
        </authorList>
    </citation>
    <scope>NUCLEOTIDE SEQUENCE</scope>
    <source>
        <strain evidence="3">CGMCC 4.7368</strain>
    </source>
</reference>
<dbReference type="RefSeq" id="WP_194518795.1">
    <property type="nucleotide sequence ID" value="NZ_JAIWLU010000006.1"/>
</dbReference>
<feature type="compositionally biased region" description="Low complexity" evidence="1">
    <location>
        <begin position="397"/>
        <end position="421"/>
    </location>
</feature>
<comment type="caution">
    <text evidence="3">The sequence shown here is derived from an EMBL/GenBank/DDBJ whole genome shotgun (WGS) entry which is preliminary data.</text>
</comment>
<evidence type="ECO:0000313" key="4">
    <source>
        <dbReference type="Proteomes" id="UP000646523"/>
    </source>
</evidence>
<organism evidence="3 4">
    <name type="scientific">Nonomuraea cavernae</name>
    <dbReference type="NCBI Taxonomy" id="2045107"/>
    <lineage>
        <taxon>Bacteria</taxon>
        <taxon>Bacillati</taxon>
        <taxon>Actinomycetota</taxon>
        <taxon>Actinomycetes</taxon>
        <taxon>Streptosporangiales</taxon>
        <taxon>Streptosporangiaceae</taxon>
        <taxon>Nonomuraea</taxon>
    </lineage>
</organism>
<feature type="transmembrane region" description="Helical" evidence="2">
    <location>
        <begin position="135"/>
        <end position="156"/>
    </location>
</feature>
<gene>
    <name evidence="3" type="ORF">GCM10012289_33510</name>
</gene>
<reference evidence="3" key="2">
    <citation type="submission" date="2020-09" db="EMBL/GenBank/DDBJ databases">
        <authorList>
            <person name="Sun Q."/>
            <person name="Zhou Y."/>
        </authorList>
    </citation>
    <scope>NUCLEOTIDE SEQUENCE</scope>
    <source>
        <strain evidence="3">CGMCC 4.7368</strain>
    </source>
</reference>
<evidence type="ECO:0000256" key="2">
    <source>
        <dbReference type="SAM" id="Phobius"/>
    </source>
</evidence>
<proteinExistence type="predicted"/>
<name>A0A917Z1G7_9ACTN</name>
<evidence type="ECO:0000313" key="3">
    <source>
        <dbReference type="EMBL" id="GGO70325.1"/>
    </source>
</evidence>
<keyword evidence="2" id="KW-0812">Transmembrane</keyword>
<feature type="compositionally biased region" description="Low complexity" evidence="1">
    <location>
        <begin position="335"/>
        <end position="344"/>
    </location>
</feature>
<dbReference type="EMBL" id="BMNH01000008">
    <property type="protein sequence ID" value="GGO70325.1"/>
    <property type="molecule type" value="Genomic_DNA"/>
</dbReference>
<accession>A0A917Z1G7</accession>
<dbReference type="AlphaFoldDB" id="A0A917Z1G7"/>
<keyword evidence="4" id="KW-1185">Reference proteome</keyword>
<feature type="region of interest" description="Disordered" evidence="1">
    <location>
        <begin position="323"/>
        <end position="421"/>
    </location>
</feature>
<feature type="region of interest" description="Disordered" evidence="1">
    <location>
        <begin position="257"/>
        <end position="300"/>
    </location>
</feature>
<feature type="transmembrane region" description="Helical" evidence="2">
    <location>
        <begin position="176"/>
        <end position="196"/>
    </location>
</feature>
<keyword evidence="2" id="KW-1133">Transmembrane helix</keyword>
<sequence length="485" mass="50428">MIFLNAWLRPIEGATKTALFWDGQTLTATDEAADTAIRVKPAALHRYSYVQEHTDTPNETIGGLAALDEDGLVLLDLPGPWDHLPTKAFAAAAGLHLTNVHHDAPAKARVLLAARAPGWRRLHGRRPSFLSRRRWRGLVAICAGVVGLVVMAYLAVNGAWMVWRGLSFVGRIVLDLVDARLLMIAFSPALLVLRPVMARLQRRRSRTGALLAQVGGPYLTVKSGKLRIERGKEAIIKFRIGPRRSEASTLLLYHYTPTPLRPPAHPTPTESTARPATSDGRSASGSAVGPPAVSDRGSAAASVSAVGPPAISDRGSAAASVSAVGPPAISDRGRAAASAAAEPAMSDRGSAPAPASTGAQPIASGPRPAPKPAETAAQPVTPNFGTPPSAEPGSVLSPAAVGDGSGPPAAVGDGSGPPAAAVSAPSAVGLFVLSATGQPLLHLPGPWDAGMAQRFAERQHLRLAVHRVSREEYLNLARTCRDAIP</sequence>
<evidence type="ECO:0000256" key="1">
    <source>
        <dbReference type="SAM" id="MobiDB-lite"/>
    </source>
</evidence>
<feature type="compositionally biased region" description="Polar residues" evidence="1">
    <location>
        <begin position="270"/>
        <end position="285"/>
    </location>
</feature>
<keyword evidence="2" id="KW-0472">Membrane</keyword>